<keyword evidence="6" id="KW-0175">Coiled coil</keyword>
<evidence type="ECO:0000259" key="8">
    <source>
        <dbReference type="PROSITE" id="PS51233"/>
    </source>
</evidence>
<dbReference type="SMART" id="SM00638">
    <property type="entry name" value="LPD_N"/>
    <property type="match status" value="1"/>
</dbReference>
<sequence>MPVVITALVDTCREHQDSYQTIMCPEWLLLLQAVITWTVAQNDKRQAVPTDACAKVCTGVSSEVKYDVGRSYVFDVTSRTILKIGHERDTDVAQTAQAHISVHSPCEFSLKLTRTSLRGMDVASDWSDILERSSLRFAFDDGEVKAVCPHEDDPTWAVNIKRAILSAFQIKHEGPRETDISGDCPVVIEKRKSNDVLNLKTTKKLNECYREHDVTGVRAIPYRLKAKMQAVPIMETKQTCERQIANYNLQQVTCTENYHVTSPFDEGKLGTLHVEQRLQAVGIARVASQEPFKERLSIVFDHTDDNFYLKSSPQFAKRIINELCQTNDRVAPDAASHFADLVYNLRGLSAEDLSSISNFQCDAFVDALAACASNACLMQLANLINSEASSESIYSSLSLLPNPKIGTMNSIAAFIERVPIHGLLAVSSLVQSYCIAHPMCGKEPTVQRVIDVILSKLPPGCHVGEQFEEIKKAVIALKSIGNIGYEKQSLAAILNCITGDRVAKEVKLAAIDALRRKPCSQQRNAKITELFRDRKEDVQVRIASFRQLMECPNDEILQIIIDQLHNETINQVGSYVWSYLNTKQRSTNPSSSNLQHILKRFHIPHHYNLDPNRFSRYYELGYFDRENNYGGHMDTSVLLVPNGYIPREVKLNFTVHLFGKSVNILEIGTQAVGLEQAEEELFGPDGYISNPNGHVFREKTFHSRYPKLNQLKQLYSRRKNAVEDRITTTFYVRMFGDDLHYYAFQTNQNQLLSEIKENIEINQMLAKLVQENTKKLSRHMLLFELSQTFPTLSGLSLQFLVNVSVAAKIDSKLRLNLVNLLKRRGDANGHIDLRPSLSLARGGAVLLRAGQVASGALVTSNLHAATSIVSSMEMSDGRRLSLTIGVPHNDLLVAQMRIGLDSYKIQQRHYCSADTLAKIFGIRGCIDFKANFPIIEGSLKVEKNDRRLSSYQFFIERFSARGEQKLLISMDTPGSEVNRKMEANFEISIPQRKLKIGVITPFKTIVLDGNLQQMQRTEEYATNLKLMVDNNVYILDGILKTDKAGPLNLYKLNARSIVESLPVAEIAAELQYDIVKPYAMVDFHLEKVFGKPIVFRTLINPEAPKYEGKLEYSGPDFNGKLIASIIRRGLKKGTNYHFKHAVRVVGNTFNELNFQILSDHAGNSMKNLLEATYLGKKSMANLDVTRGSNHMYTAVGMVKFQELGIDTRANIIYQNRFPLQFTLKIDAETPDAREFHLSAEYVVKTNPKWNFNGNILLKYLGRKIVFKKRIDEVTIGQYKMETYLQWDQNKRIDAISQVVFRPRENEYTIESTANVAGIAEPISIKKHIKYQTDNYNIQWEAKQGGRTIYELNGNLEGEFGNQQRFSVKINSEKFEPRVNYQLTAEVQPSADSIKTHAKIYKDGRFFGTCDITVPKKFNLPNQQYRGEFNWNYQDRSRKVAVEYNQLKHTNGLSHAVKVQSDGGNLNVQLDHHHDKMILKCDFEKDRIRSVSATLRATPFRWNFFEIDGSLYTDRPFQQRSIKTKAAFIYRTEQVNAEGMLEVNNDRYAVEGHWQKTLRDISRHYTYGGKLETPQTQISLSQQLEVEKAITIRKAKTVLILVGASRTYNLTSEIKTDDISFSTATDVTGTGIILKHTVEYNHKDGQRRLKKYLKYNEKEVNADAATVYRDGEVKVDFGLSTTFEAIRYGKIMFNCRKGAVFWNCDAESNLNNRYIIRGHESLSPQNTDLGYWLKLGNVVDNEGKIKFDIDNRASKYNANSMLRSAGNKYIFEMDINGDKGFMKFQTPTYAINHLQIKVLRKGPTEFEFHGEGETRGKVYAHVKTGDNDKLFVIQMTEVPEPFKLHLENSLIGYKQKSVAELILDPLGQKKTYGLENEVESDGRTFRAMRSTLKQPKRKINIELLRPDPSKYSLSVQPNVGGTRRPTVAEMTYHKTSDGYQWEGSISDDALQKPLKAKVIYKKDERDKNNYRLDLQTELDYSGQPEKLFSNSLHLHRSVVSSDGRKLTTKIYSKSNTVRFIAELKSMHPASNLNTRLWVKVDRREIEKVMIPVHATFGLRTTNLQRHPVEYSLETKTDAAGFAEAQLKSPDLMLKTRIDRIKDNHYTVGFYKNNAQPSVIGELNFQDSGPIFEYRDERSREVKLHASALMPNDHEGEVDVWHNEGGKKIQDVRVSLQVEESNVLKGKVYLRPAMEREIMKAKETSSIKDELRQSSFVRNALLPIFSSHTHIANDIMRTLDGVIKKWTSEQRSFAAELGSEYTELVDEIENNYEIIKEAILTAYDQFYQEVEQLVKALSSGNFVYRLQQLTSGTEEIRQEIVSVMKSLSDLIDQLNRELNVIQRNAAITIGHLEDTLMLKDLQRNVFYVSIYLYSALKEYKENFERTDIIQIVLYEIRKLTRQYRLPELERTIADIEVNRKRYGNEVVKIYKKIKDLLLDKVIVSALTKLTTTIFDPLDDIEIRQKWQEIINYLRGQITAKQMIERFWKKYVPKYKHFGAGEYELEVSVPHGASSLKEVLSNLHPHRLLALKSTLIESFGLSPHDKELAESLSETIYMYKSTRFNPWKMISSFESIAYIIDGDRFITFDGRVFAFHARCEYLLSTDLRTQRFALLAIFSSHGRFEAIKAELRGEELILYKNGNVRVSGAPISMPWQKIDSIDGAVLVSVYRKDRWTVLKTYDGLRVRCNSEYDICEIVLPGRMHGRSSGLLGVNDNEPSNDRDLIDGTPNDQLNALAEHWAISGACHINEARDLTHRDDDNCQTYFQSSSSPLRSCFSQIRPKPFEQICSSGGKQQHCAATSAYLQICLNTGIFTSLPHECVKCDNDLHLDDEKKIEKSVVEHDVVFVVEERKCLDNYKEKLMTMAQKISQEQRSVRFGWVGFGGEGVHHEPLVHYEQDEALFDVRTFIRQAQQTFEPVSGIGVSHGCPKKAVEFTGITMHLLTLSKFKTSDGSKIVGIDAKQLFDDRGAQVGQRTALQHPNDGCSIVAQQSSGTVFSLKHGSMAAVPKIVPRQESHCLNCQCTADSLFVRNICRPCEAVEPAELASYGMIDSAADNDPQLLDTFI</sequence>
<keyword evidence="1" id="KW-0732">Signal</keyword>
<dbReference type="InterPro" id="IPR001846">
    <property type="entry name" value="VWF_type-D"/>
</dbReference>
<evidence type="ECO:0000256" key="5">
    <source>
        <dbReference type="PROSITE-ProRule" id="PRU00557"/>
    </source>
</evidence>
<dbReference type="InterPro" id="IPR015819">
    <property type="entry name" value="Lipid_transp_b-sht_shell"/>
</dbReference>
<reference evidence="10" key="1">
    <citation type="submission" date="2022-11" db="UniProtKB">
        <authorList>
            <consortium name="WormBaseParasite"/>
        </authorList>
    </citation>
    <scope>IDENTIFICATION</scope>
</reference>
<evidence type="ECO:0000313" key="9">
    <source>
        <dbReference type="Proteomes" id="UP000887581"/>
    </source>
</evidence>
<dbReference type="SMART" id="SM01169">
    <property type="entry name" value="DUF1943"/>
    <property type="match status" value="1"/>
</dbReference>
<dbReference type="SUPFAM" id="SSF48431">
    <property type="entry name" value="Lipovitellin-phosvitin complex, superhelical domain"/>
    <property type="match status" value="1"/>
</dbReference>
<dbReference type="WBParaSite" id="sdigi.contig267.g6868.t1">
    <property type="protein sequence ID" value="sdigi.contig267.g6868.t1"/>
    <property type="gene ID" value="sdigi.contig267.g6868"/>
</dbReference>
<dbReference type="Pfam" id="PF00094">
    <property type="entry name" value="VWD"/>
    <property type="match status" value="1"/>
</dbReference>
<name>A0A915PUL0_9BILA</name>
<dbReference type="SMART" id="SM00216">
    <property type="entry name" value="VWD"/>
    <property type="match status" value="1"/>
</dbReference>
<evidence type="ECO:0000256" key="4">
    <source>
        <dbReference type="ARBA" id="ARBA00023180"/>
    </source>
</evidence>
<accession>A0A915PUL0</accession>
<dbReference type="SUPFAM" id="SSF56968">
    <property type="entry name" value="Lipovitellin-phosvitin complex, beta-sheet shell regions"/>
    <property type="match status" value="2"/>
</dbReference>
<dbReference type="PROSITE" id="PS51233">
    <property type="entry name" value="VWFD"/>
    <property type="match status" value="1"/>
</dbReference>
<dbReference type="Gene3D" id="2.20.50.20">
    <property type="entry name" value="Lipovitellin. Chain A, domain 3"/>
    <property type="match status" value="1"/>
</dbReference>
<dbReference type="Pfam" id="PF09172">
    <property type="entry name" value="Vit_open_b-sht"/>
    <property type="match status" value="1"/>
</dbReference>
<evidence type="ECO:0000313" key="10">
    <source>
        <dbReference type="WBParaSite" id="sdigi.contig267.g6868.t1"/>
    </source>
</evidence>
<protein>
    <submittedName>
        <fullName evidence="10">Vitellogenin</fullName>
    </submittedName>
</protein>
<dbReference type="Gene3D" id="1.25.10.20">
    <property type="entry name" value="Vitellinogen, superhelical"/>
    <property type="match status" value="1"/>
</dbReference>
<dbReference type="PANTHER" id="PTHR23345">
    <property type="entry name" value="VITELLOGENIN-RELATED"/>
    <property type="match status" value="1"/>
</dbReference>
<keyword evidence="4" id="KW-0325">Glycoprotein</keyword>
<dbReference type="Proteomes" id="UP000887581">
    <property type="component" value="Unplaced"/>
</dbReference>
<evidence type="ECO:0000259" key="7">
    <source>
        <dbReference type="PROSITE" id="PS51211"/>
    </source>
</evidence>
<evidence type="ECO:0000256" key="3">
    <source>
        <dbReference type="ARBA" id="ARBA00023157"/>
    </source>
</evidence>
<dbReference type="PANTHER" id="PTHR23345:SF15">
    <property type="entry name" value="VITELLOGENIN 1-RELATED"/>
    <property type="match status" value="1"/>
</dbReference>
<keyword evidence="2" id="KW-0758">Storage protein</keyword>
<dbReference type="InterPro" id="IPR050733">
    <property type="entry name" value="Vitellogenin/Apolipophorin"/>
</dbReference>
<evidence type="ECO:0000256" key="2">
    <source>
        <dbReference type="ARBA" id="ARBA00022761"/>
    </source>
</evidence>
<dbReference type="GO" id="GO:0045735">
    <property type="term" value="F:nutrient reservoir activity"/>
    <property type="evidence" value="ECO:0007669"/>
    <property type="project" value="UniProtKB-KW"/>
</dbReference>
<dbReference type="Gene3D" id="2.30.230.10">
    <property type="entry name" value="Lipovitellin, beta-sheet shell regions, chain A"/>
    <property type="match status" value="1"/>
</dbReference>
<feature type="coiled-coil region" evidence="6">
    <location>
        <begin position="2315"/>
        <end position="2342"/>
    </location>
</feature>
<dbReference type="InterPro" id="IPR015817">
    <property type="entry name" value="Vitellinogen_open_b-sht_sub1"/>
</dbReference>
<feature type="domain" description="VWFD" evidence="8">
    <location>
        <begin position="2572"/>
        <end position="2744"/>
    </location>
</feature>
<dbReference type="PROSITE" id="PS51211">
    <property type="entry name" value="VITELLOGENIN"/>
    <property type="match status" value="1"/>
</dbReference>
<evidence type="ECO:0000256" key="6">
    <source>
        <dbReference type="SAM" id="Coils"/>
    </source>
</evidence>
<comment type="caution">
    <text evidence="5">Lacks conserved residue(s) required for the propagation of feature annotation.</text>
</comment>
<keyword evidence="3" id="KW-1015">Disulfide bond</keyword>
<proteinExistence type="predicted"/>
<dbReference type="InterPro" id="IPR001747">
    <property type="entry name" value="Vitellogenin_N"/>
</dbReference>
<dbReference type="InterPro" id="IPR011030">
    <property type="entry name" value="Lipovitellin_superhlx_dom"/>
</dbReference>
<dbReference type="InterPro" id="IPR015255">
    <property type="entry name" value="Vitellinogen_open_b-sht"/>
</dbReference>
<feature type="domain" description="Vitellogenin" evidence="7">
    <location>
        <begin position="66"/>
        <end position="649"/>
    </location>
</feature>
<organism evidence="9 10">
    <name type="scientific">Setaria digitata</name>
    <dbReference type="NCBI Taxonomy" id="48799"/>
    <lineage>
        <taxon>Eukaryota</taxon>
        <taxon>Metazoa</taxon>
        <taxon>Ecdysozoa</taxon>
        <taxon>Nematoda</taxon>
        <taxon>Chromadorea</taxon>
        <taxon>Rhabditida</taxon>
        <taxon>Spirurina</taxon>
        <taxon>Spiruromorpha</taxon>
        <taxon>Filarioidea</taxon>
        <taxon>Setariidae</taxon>
        <taxon>Setaria</taxon>
    </lineage>
</organism>
<evidence type="ECO:0000256" key="1">
    <source>
        <dbReference type="ARBA" id="ARBA00022729"/>
    </source>
</evidence>
<keyword evidence="9" id="KW-1185">Reference proteome</keyword>
<dbReference type="InterPro" id="IPR015816">
    <property type="entry name" value="Vitellinogen_b-sht_N"/>
</dbReference>
<dbReference type="Pfam" id="PF01347">
    <property type="entry name" value="Vitellogenin_N"/>
    <property type="match status" value="1"/>
</dbReference>
<dbReference type="GO" id="GO:0005319">
    <property type="term" value="F:lipid transporter activity"/>
    <property type="evidence" value="ECO:0007669"/>
    <property type="project" value="InterPro"/>
</dbReference>